<organism evidence="4 5">
    <name type="scientific">Mobilicoccus caccae</name>
    <dbReference type="NCBI Taxonomy" id="1859295"/>
    <lineage>
        <taxon>Bacteria</taxon>
        <taxon>Bacillati</taxon>
        <taxon>Actinomycetota</taxon>
        <taxon>Actinomycetes</taxon>
        <taxon>Micrococcales</taxon>
        <taxon>Dermatophilaceae</taxon>
        <taxon>Mobilicoccus</taxon>
    </lineage>
</organism>
<comment type="similarity">
    <text evidence="1">Belongs to the RelE toxin family.</text>
</comment>
<dbReference type="InterPro" id="IPR051803">
    <property type="entry name" value="TA_system_RelE-like_toxin"/>
</dbReference>
<name>A0ABQ6IX72_9MICO</name>
<protein>
    <recommendedName>
        <fullName evidence="6">Type II toxin-antitoxin system RelE/ParE family toxin</fullName>
    </recommendedName>
</protein>
<evidence type="ECO:0008006" key="6">
    <source>
        <dbReference type="Google" id="ProtNLM"/>
    </source>
</evidence>
<evidence type="ECO:0000313" key="5">
    <source>
        <dbReference type="Proteomes" id="UP001157126"/>
    </source>
</evidence>
<dbReference type="PANTHER" id="PTHR33755">
    <property type="entry name" value="TOXIN PARE1-RELATED"/>
    <property type="match status" value="1"/>
</dbReference>
<proteinExistence type="inferred from homology"/>
<gene>
    <name evidence="4" type="ORF">GCM10025883_39250</name>
</gene>
<dbReference type="EMBL" id="BSUO01000001">
    <property type="protein sequence ID" value="GMA41880.1"/>
    <property type="molecule type" value="Genomic_DNA"/>
</dbReference>
<evidence type="ECO:0000313" key="4">
    <source>
        <dbReference type="EMBL" id="GMA41880.1"/>
    </source>
</evidence>
<dbReference type="Proteomes" id="UP001157126">
    <property type="component" value="Unassembled WGS sequence"/>
</dbReference>
<comment type="caution">
    <text evidence="4">The sequence shown here is derived from an EMBL/GenBank/DDBJ whole genome shotgun (WGS) entry which is preliminary data.</text>
</comment>
<evidence type="ECO:0000256" key="3">
    <source>
        <dbReference type="SAM" id="MobiDB-lite"/>
    </source>
</evidence>
<dbReference type="Gene3D" id="3.30.2310.20">
    <property type="entry name" value="RelE-like"/>
    <property type="match status" value="1"/>
</dbReference>
<dbReference type="InterPro" id="IPR007712">
    <property type="entry name" value="RelE/ParE_toxin"/>
</dbReference>
<dbReference type="PANTHER" id="PTHR33755:SF8">
    <property type="entry name" value="TOXIN PARE2"/>
    <property type="match status" value="1"/>
</dbReference>
<evidence type="ECO:0000256" key="1">
    <source>
        <dbReference type="ARBA" id="ARBA00006226"/>
    </source>
</evidence>
<dbReference type="InterPro" id="IPR035093">
    <property type="entry name" value="RelE/ParE_toxin_dom_sf"/>
</dbReference>
<dbReference type="Pfam" id="PF05016">
    <property type="entry name" value="ParE_toxin"/>
    <property type="match status" value="1"/>
</dbReference>
<sequence length="130" mass="14823">MERQVEVVLSPNAVADVHDARDHYGAIREDLVDSFMEGVEQIVDRLQMFPRSGTPVERFGDLRRARVPRFPYGVFYRLNRLDDVRILRVLHDRRGRLTAFDSTELGSERSRIPSPATRVAPPTAPGGRHS</sequence>
<keyword evidence="2" id="KW-1277">Toxin-antitoxin system</keyword>
<feature type="region of interest" description="Disordered" evidence="3">
    <location>
        <begin position="102"/>
        <end position="130"/>
    </location>
</feature>
<accession>A0ABQ6IX72</accession>
<evidence type="ECO:0000256" key="2">
    <source>
        <dbReference type="ARBA" id="ARBA00022649"/>
    </source>
</evidence>
<keyword evidence="5" id="KW-1185">Reference proteome</keyword>
<reference evidence="5" key="1">
    <citation type="journal article" date="2019" name="Int. J. Syst. Evol. Microbiol.">
        <title>The Global Catalogue of Microorganisms (GCM) 10K type strain sequencing project: providing services to taxonomists for standard genome sequencing and annotation.</title>
        <authorList>
            <consortium name="The Broad Institute Genomics Platform"/>
            <consortium name="The Broad Institute Genome Sequencing Center for Infectious Disease"/>
            <person name="Wu L."/>
            <person name="Ma J."/>
        </authorList>
    </citation>
    <scope>NUCLEOTIDE SEQUENCE [LARGE SCALE GENOMIC DNA]</scope>
    <source>
        <strain evidence="5">NBRC 113072</strain>
    </source>
</reference>